<accession>A0A5M8RVM2</accession>
<organism evidence="1 2">
    <name type="scientific">Bacillus swezeyi</name>
    <dbReference type="NCBI Taxonomy" id="1925020"/>
    <lineage>
        <taxon>Bacteria</taxon>
        <taxon>Bacillati</taxon>
        <taxon>Bacillota</taxon>
        <taxon>Bacilli</taxon>
        <taxon>Bacillales</taxon>
        <taxon>Bacillaceae</taxon>
        <taxon>Bacillus</taxon>
    </lineage>
</organism>
<evidence type="ECO:0000313" key="2">
    <source>
        <dbReference type="Proteomes" id="UP000324326"/>
    </source>
</evidence>
<gene>
    <name evidence="1" type="ORF">DX927_11250</name>
</gene>
<dbReference type="EMBL" id="QSND01000002">
    <property type="protein sequence ID" value="KAA6451343.1"/>
    <property type="molecule type" value="Genomic_DNA"/>
</dbReference>
<dbReference type="AlphaFoldDB" id="A0A5M8RVM2"/>
<comment type="caution">
    <text evidence="1">The sequence shown here is derived from an EMBL/GenBank/DDBJ whole genome shotgun (WGS) entry which is preliminary data.</text>
</comment>
<proteinExistence type="predicted"/>
<dbReference type="RefSeq" id="WP_073461171.1">
    <property type="nucleotide sequence ID" value="NZ_QSND01000002.1"/>
</dbReference>
<reference evidence="1 2" key="1">
    <citation type="submission" date="2018-08" db="EMBL/GenBank/DDBJ databases">
        <title>Bacillus phenotypic plasticity.</title>
        <authorList>
            <person name="Hurtado E."/>
        </authorList>
    </citation>
    <scope>NUCLEOTIDE SEQUENCE [LARGE SCALE GENOMIC DNA]</scope>
    <source>
        <strain evidence="1 2">427</strain>
    </source>
</reference>
<sequence>MNELKMNEELLLSDIENVLNKMNDRQLKDLGYEFLHTGIISIRALTAERFEKKVLNKANEVCNVISSAIHNLPFLLFADYNRDMMLWELSECIRQIKYLEKESKGFFRTLIYPLLERGMYYDQNQK</sequence>
<name>A0A5M8RVM2_9BACI</name>
<protein>
    <submittedName>
        <fullName evidence="1">Uncharacterized protein</fullName>
    </submittedName>
</protein>
<dbReference type="Proteomes" id="UP000324326">
    <property type="component" value="Unassembled WGS sequence"/>
</dbReference>
<evidence type="ECO:0000313" key="1">
    <source>
        <dbReference type="EMBL" id="KAA6451343.1"/>
    </source>
</evidence>